<keyword evidence="2" id="KW-0805">Transcription regulation</keyword>
<dbReference type="Gene3D" id="1.10.10.10">
    <property type="entry name" value="Winged helix-like DNA-binding domain superfamily/Winged helix DNA-binding domain"/>
    <property type="match status" value="1"/>
</dbReference>
<dbReference type="InterPro" id="IPR036390">
    <property type="entry name" value="WH_DNA-bd_sf"/>
</dbReference>
<comment type="similarity">
    <text evidence="1">Belongs to the LysR transcriptional regulatory family.</text>
</comment>
<dbReference type="PROSITE" id="PS50931">
    <property type="entry name" value="HTH_LYSR"/>
    <property type="match status" value="1"/>
</dbReference>
<dbReference type="Gene3D" id="3.40.190.290">
    <property type="match status" value="1"/>
</dbReference>
<evidence type="ECO:0000313" key="6">
    <source>
        <dbReference type="EMBL" id="NNG34721.1"/>
    </source>
</evidence>
<dbReference type="GO" id="GO:0003677">
    <property type="term" value="F:DNA binding"/>
    <property type="evidence" value="ECO:0007669"/>
    <property type="project" value="UniProtKB-KW"/>
</dbReference>
<evidence type="ECO:0000256" key="1">
    <source>
        <dbReference type="ARBA" id="ARBA00009437"/>
    </source>
</evidence>
<dbReference type="EMBL" id="JABEND010000001">
    <property type="protein sequence ID" value="NNG34721.1"/>
    <property type="molecule type" value="Genomic_DNA"/>
</dbReference>
<evidence type="ECO:0000256" key="3">
    <source>
        <dbReference type="ARBA" id="ARBA00023125"/>
    </source>
</evidence>
<dbReference type="InterPro" id="IPR050176">
    <property type="entry name" value="LTTR"/>
</dbReference>
<accession>A0A849A6S2</accession>
<feature type="domain" description="HTH lysR-type" evidence="5">
    <location>
        <begin position="1"/>
        <end position="58"/>
    </location>
</feature>
<dbReference type="SUPFAM" id="SSF53850">
    <property type="entry name" value="Periplasmic binding protein-like II"/>
    <property type="match status" value="1"/>
</dbReference>
<evidence type="ECO:0000256" key="2">
    <source>
        <dbReference type="ARBA" id="ARBA00023015"/>
    </source>
</evidence>
<name>A0A849A6S2_9ACTN</name>
<dbReference type="PANTHER" id="PTHR30579:SF3">
    <property type="entry name" value="TRANSCRIPTIONAL REGULATORY PROTEIN"/>
    <property type="match status" value="1"/>
</dbReference>
<organism evidence="6 7">
    <name type="scientific">Nakamurella aerolata</name>
    <dbReference type="NCBI Taxonomy" id="1656892"/>
    <lineage>
        <taxon>Bacteria</taxon>
        <taxon>Bacillati</taxon>
        <taxon>Actinomycetota</taxon>
        <taxon>Actinomycetes</taxon>
        <taxon>Nakamurellales</taxon>
        <taxon>Nakamurellaceae</taxon>
        <taxon>Nakamurella</taxon>
    </lineage>
</organism>
<sequence length="300" mass="32017">MRADDLLVLLEVARSGTLIGAAASLGMDHTTISRRISALEAAVGARVMIRSARGCELTELGRSLLAASETVEHAVGQVRTLAQPGGVSELSGLVRISAPDAFAAEFVGPAMARMVRTHPRVSVELISATRPMVQGHGADIEIGLGSSLPRWETVLLSEYRLGLYASSDYLGDHGSPATMAELTGHQLVYYVESLLRVPELDVFDRLFPGFEVRVGSTSVHAQLAATVAGAGIGLLPTYLADPQVSLRRVLRAEVDVSQRYIAGLAPRALRRPATTVMMQELRAEVRARQHELLGRGAPPG</sequence>
<dbReference type="AlphaFoldDB" id="A0A849A6S2"/>
<dbReference type="InterPro" id="IPR036388">
    <property type="entry name" value="WH-like_DNA-bd_sf"/>
</dbReference>
<dbReference type="Pfam" id="PF03466">
    <property type="entry name" value="LysR_substrate"/>
    <property type="match status" value="1"/>
</dbReference>
<evidence type="ECO:0000256" key="4">
    <source>
        <dbReference type="ARBA" id="ARBA00023163"/>
    </source>
</evidence>
<comment type="caution">
    <text evidence="6">The sequence shown here is derived from an EMBL/GenBank/DDBJ whole genome shotgun (WGS) entry which is preliminary data.</text>
</comment>
<dbReference type="GO" id="GO:0003700">
    <property type="term" value="F:DNA-binding transcription factor activity"/>
    <property type="evidence" value="ECO:0007669"/>
    <property type="project" value="InterPro"/>
</dbReference>
<protein>
    <submittedName>
        <fullName evidence="6">LysR family transcriptional regulator</fullName>
    </submittedName>
</protein>
<keyword evidence="7" id="KW-1185">Reference proteome</keyword>
<dbReference type="Pfam" id="PF00126">
    <property type="entry name" value="HTH_1"/>
    <property type="match status" value="1"/>
</dbReference>
<gene>
    <name evidence="6" type="ORF">HKD39_03080</name>
</gene>
<evidence type="ECO:0000259" key="5">
    <source>
        <dbReference type="PROSITE" id="PS50931"/>
    </source>
</evidence>
<dbReference type="InterPro" id="IPR000847">
    <property type="entry name" value="LysR_HTH_N"/>
</dbReference>
<reference evidence="6 7" key="1">
    <citation type="submission" date="2020-05" db="EMBL/GenBank/DDBJ databases">
        <title>Nakamurella sp. DB0629 isolated from air conditioner.</title>
        <authorList>
            <person name="Kim D.H."/>
            <person name="Kim D.-U."/>
        </authorList>
    </citation>
    <scope>NUCLEOTIDE SEQUENCE [LARGE SCALE GENOMIC DNA]</scope>
    <source>
        <strain evidence="6 7">DB0629</strain>
    </source>
</reference>
<keyword evidence="3" id="KW-0238">DNA-binding</keyword>
<dbReference type="PANTHER" id="PTHR30579">
    <property type="entry name" value="TRANSCRIPTIONAL REGULATOR"/>
    <property type="match status" value="1"/>
</dbReference>
<dbReference type="SUPFAM" id="SSF46785">
    <property type="entry name" value="Winged helix' DNA-binding domain"/>
    <property type="match status" value="1"/>
</dbReference>
<proteinExistence type="inferred from homology"/>
<dbReference type="Proteomes" id="UP000562984">
    <property type="component" value="Unassembled WGS sequence"/>
</dbReference>
<keyword evidence="4" id="KW-0804">Transcription</keyword>
<dbReference type="InterPro" id="IPR005119">
    <property type="entry name" value="LysR_subst-bd"/>
</dbReference>
<evidence type="ECO:0000313" key="7">
    <source>
        <dbReference type="Proteomes" id="UP000562984"/>
    </source>
</evidence>